<dbReference type="InterPro" id="IPR045338">
    <property type="entry name" value="DUF6535"/>
</dbReference>
<proteinExistence type="predicted"/>
<evidence type="ECO:0000313" key="4">
    <source>
        <dbReference type="Proteomes" id="UP001175211"/>
    </source>
</evidence>
<dbReference type="AlphaFoldDB" id="A0AA39TYQ3"/>
<name>A0AA39TYQ3_ARMTA</name>
<evidence type="ECO:0000259" key="2">
    <source>
        <dbReference type="Pfam" id="PF20153"/>
    </source>
</evidence>
<feature type="region of interest" description="Disordered" evidence="1">
    <location>
        <begin position="1"/>
        <end position="57"/>
    </location>
</feature>
<dbReference type="Pfam" id="PF20153">
    <property type="entry name" value="DUF6535"/>
    <property type="match status" value="1"/>
</dbReference>
<accession>A0AA39TYQ3</accession>
<organism evidence="3 4">
    <name type="scientific">Armillaria tabescens</name>
    <name type="common">Ringless honey mushroom</name>
    <name type="synonym">Agaricus tabescens</name>
    <dbReference type="NCBI Taxonomy" id="1929756"/>
    <lineage>
        <taxon>Eukaryota</taxon>
        <taxon>Fungi</taxon>
        <taxon>Dikarya</taxon>
        <taxon>Basidiomycota</taxon>
        <taxon>Agaricomycotina</taxon>
        <taxon>Agaricomycetes</taxon>
        <taxon>Agaricomycetidae</taxon>
        <taxon>Agaricales</taxon>
        <taxon>Marasmiineae</taxon>
        <taxon>Physalacriaceae</taxon>
        <taxon>Desarmillaria</taxon>
    </lineage>
</organism>
<dbReference type="RefSeq" id="XP_060337526.1">
    <property type="nucleotide sequence ID" value="XM_060471313.1"/>
</dbReference>
<dbReference type="Proteomes" id="UP001175211">
    <property type="component" value="Unassembled WGS sequence"/>
</dbReference>
<feature type="domain" description="DUF6535" evidence="2">
    <location>
        <begin position="98"/>
        <end position="133"/>
    </location>
</feature>
<dbReference type="EMBL" id="JAUEPS010000003">
    <property type="protein sequence ID" value="KAK0466934.1"/>
    <property type="molecule type" value="Genomic_DNA"/>
</dbReference>
<dbReference type="GeneID" id="85354861"/>
<gene>
    <name evidence="3" type="ORF">EV420DRAFT_1506250</name>
</gene>
<evidence type="ECO:0000256" key="1">
    <source>
        <dbReference type="SAM" id="MobiDB-lite"/>
    </source>
</evidence>
<sequence length="133" mass="14599">MSINRIDGPSSLDPVQSFAEAKGGESEKARGKPDKEVSEVQERGEQKQNEFHASALPNAAMAASAKKISGTVKRPVAKKEKYPEDVTYEETAPNARVWRTYEDESNSHDANMVEESRDNVDVLLVFAGLFSAV</sequence>
<keyword evidence="4" id="KW-1185">Reference proteome</keyword>
<protein>
    <recommendedName>
        <fullName evidence="2">DUF6535 domain-containing protein</fullName>
    </recommendedName>
</protein>
<evidence type="ECO:0000313" key="3">
    <source>
        <dbReference type="EMBL" id="KAK0466934.1"/>
    </source>
</evidence>
<comment type="caution">
    <text evidence="3">The sequence shown here is derived from an EMBL/GenBank/DDBJ whole genome shotgun (WGS) entry which is preliminary data.</text>
</comment>
<reference evidence="3" key="1">
    <citation type="submission" date="2023-06" db="EMBL/GenBank/DDBJ databases">
        <authorList>
            <consortium name="Lawrence Berkeley National Laboratory"/>
            <person name="Ahrendt S."/>
            <person name="Sahu N."/>
            <person name="Indic B."/>
            <person name="Wong-Bajracharya J."/>
            <person name="Merenyi Z."/>
            <person name="Ke H.-M."/>
            <person name="Monk M."/>
            <person name="Kocsube S."/>
            <person name="Drula E."/>
            <person name="Lipzen A."/>
            <person name="Balint B."/>
            <person name="Henrissat B."/>
            <person name="Andreopoulos B."/>
            <person name="Martin F.M."/>
            <person name="Harder C.B."/>
            <person name="Rigling D."/>
            <person name="Ford K.L."/>
            <person name="Foster G.D."/>
            <person name="Pangilinan J."/>
            <person name="Papanicolaou A."/>
            <person name="Barry K."/>
            <person name="LaButti K."/>
            <person name="Viragh M."/>
            <person name="Koriabine M."/>
            <person name="Yan M."/>
            <person name="Riley R."/>
            <person name="Champramary S."/>
            <person name="Plett K.L."/>
            <person name="Tsai I.J."/>
            <person name="Slot J."/>
            <person name="Sipos G."/>
            <person name="Plett J."/>
            <person name="Nagy L.G."/>
            <person name="Grigoriev I.V."/>
        </authorList>
    </citation>
    <scope>NUCLEOTIDE SEQUENCE</scope>
    <source>
        <strain evidence="3">CCBAS 213</strain>
    </source>
</reference>
<feature type="compositionally biased region" description="Basic and acidic residues" evidence="1">
    <location>
        <begin position="22"/>
        <end position="50"/>
    </location>
</feature>